<dbReference type="EnsemblPlants" id="ORUFI08G01390.1">
    <property type="protein sequence ID" value="ORUFI08G01390.1"/>
    <property type="gene ID" value="ORUFI08G01390"/>
</dbReference>
<reference evidence="3" key="1">
    <citation type="submission" date="2013-06" db="EMBL/GenBank/DDBJ databases">
        <authorList>
            <person name="Zhao Q."/>
        </authorList>
    </citation>
    <scope>NUCLEOTIDE SEQUENCE</scope>
    <source>
        <strain evidence="3">cv. W1943</strain>
    </source>
</reference>
<feature type="compositionally biased region" description="Low complexity" evidence="1">
    <location>
        <begin position="89"/>
        <end position="109"/>
    </location>
</feature>
<protein>
    <submittedName>
        <fullName evidence="2">Uncharacterized protein</fullName>
    </submittedName>
</protein>
<feature type="region of interest" description="Disordered" evidence="1">
    <location>
        <begin position="77"/>
        <end position="129"/>
    </location>
</feature>
<dbReference type="InterPro" id="IPR053023">
    <property type="entry name" value="FLAP_modulator"/>
</dbReference>
<dbReference type="InterPro" id="IPR010903">
    <property type="entry name" value="DUF1517"/>
</dbReference>
<accession>A0A0E0QDP7</accession>
<evidence type="ECO:0000256" key="1">
    <source>
        <dbReference type="SAM" id="MobiDB-lite"/>
    </source>
</evidence>
<dbReference type="HOGENOM" id="CLU_047333_2_0_1"/>
<dbReference type="OMA" id="IHRNDIH"/>
<dbReference type="PANTHER" id="PTHR33975">
    <property type="entry name" value="MYELIN-ASSOCIATED OLIGODENDROCYTE BASIC PROTEIN"/>
    <property type="match status" value="1"/>
</dbReference>
<sequence>MPRAAGLAVAVTVDCIPPPSLLAQSCGHGAATAAAYPRVRGERGRLLPKQGPTDLSLLLLGAAAAVVAAATPRTAHAASGGVMGGRDTSPSPSSYSSSSSSSSSSSPSVRHYHYYPPSPTRSSSPPTPAAHTTSCPICPYVLLAAAVGITIIFLCTLASNQKTTVVKLQVALQALAKTMQKDLNTIAAKVDTTKTASLQIHVNGDDMFLEPSERLLVLFSLIVDEIDSWEEHFDKISIEERSKTDEETLFNVEGIKISKKYSKNPESCRKEYIVLTIILAAEGKLKFPQIRSADDLRLVLGMLNGIHASEIKGVQILWTPQEEDDALSEERLLKDYPYLRPLKQVLIGESKQLLLGESKFKQILFGESEEKQLLLGEPKEPSVQEDPNNTKG</sequence>
<feature type="compositionally biased region" description="Low complexity" evidence="1">
    <location>
        <begin position="120"/>
        <end position="129"/>
    </location>
</feature>
<dbReference type="Gramene" id="ORUFI08G01390.1">
    <property type="protein sequence ID" value="ORUFI08G01390.1"/>
    <property type="gene ID" value="ORUFI08G01390"/>
</dbReference>
<reference evidence="2" key="2">
    <citation type="submission" date="2015-06" db="UniProtKB">
        <authorList>
            <consortium name="EnsemblPlants"/>
        </authorList>
    </citation>
    <scope>IDENTIFICATION</scope>
</reference>
<dbReference type="STRING" id="4529.A0A0E0QDP7"/>
<name>A0A0E0QDP7_ORYRU</name>
<evidence type="ECO:0000313" key="2">
    <source>
        <dbReference type="EnsemblPlants" id="ORUFI08G01390.1"/>
    </source>
</evidence>
<dbReference type="PIRSF" id="PIRSF037221">
    <property type="entry name" value="DUF1517"/>
    <property type="match status" value="1"/>
</dbReference>
<dbReference type="GO" id="GO:0009507">
    <property type="term" value="C:chloroplast"/>
    <property type="evidence" value="ECO:0007669"/>
    <property type="project" value="TreeGrafter"/>
</dbReference>
<dbReference type="PANTHER" id="PTHR33975:SF2">
    <property type="entry name" value="MYELIN-ASSOCIATED OLIGODENDROCYTE BASIC PROTEIN"/>
    <property type="match status" value="1"/>
</dbReference>
<dbReference type="Proteomes" id="UP000008022">
    <property type="component" value="Unassembled WGS sequence"/>
</dbReference>
<dbReference type="PROSITE" id="PS51257">
    <property type="entry name" value="PROKAR_LIPOPROTEIN"/>
    <property type="match status" value="1"/>
</dbReference>
<dbReference type="Pfam" id="PF07466">
    <property type="entry name" value="DUF1517"/>
    <property type="match status" value="1"/>
</dbReference>
<keyword evidence="3" id="KW-1185">Reference proteome</keyword>
<dbReference type="AlphaFoldDB" id="A0A0E0QDP7"/>
<organism evidence="2 3">
    <name type="scientific">Oryza rufipogon</name>
    <name type="common">Brownbeard rice</name>
    <name type="synonym">Asian wild rice</name>
    <dbReference type="NCBI Taxonomy" id="4529"/>
    <lineage>
        <taxon>Eukaryota</taxon>
        <taxon>Viridiplantae</taxon>
        <taxon>Streptophyta</taxon>
        <taxon>Embryophyta</taxon>
        <taxon>Tracheophyta</taxon>
        <taxon>Spermatophyta</taxon>
        <taxon>Magnoliopsida</taxon>
        <taxon>Liliopsida</taxon>
        <taxon>Poales</taxon>
        <taxon>Poaceae</taxon>
        <taxon>BOP clade</taxon>
        <taxon>Oryzoideae</taxon>
        <taxon>Oryzeae</taxon>
        <taxon>Oryzinae</taxon>
        <taxon>Oryza</taxon>
    </lineage>
</organism>
<proteinExistence type="predicted"/>
<evidence type="ECO:0000313" key="3">
    <source>
        <dbReference type="Proteomes" id="UP000008022"/>
    </source>
</evidence>
<dbReference type="eggNOG" id="ENOG502QUI9">
    <property type="taxonomic scope" value="Eukaryota"/>
</dbReference>